<evidence type="ECO:0000256" key="1">
    <source>
        <dbReference type="SAM" id="Phobius"/>
    </source>
</evidence>
<dbReference type="PATRIC" id="fig|146537.3.peg.1861"/>
<dbReference type="AlphaFoldDB" id="A0A0K8PI05"/>
<feature type="transmembrane region" description="Helical" evidence="1">
    <location>
        <begin position="112"/>
        <end position="135"/>
    </location>
</feature>
<reference evidence="2" key="1">
    <citation type="journal article" date="2015" name="Genome Announc.">
        <title>Draft Genome Sequence of Thiostrepton-Producing Streptomyces azureus ATCC 14921.</title>
        <authorList>
            <person name="Sakihara K."/>
            <person name="Maeda J."/>
            <person name="Tashiro K."/>
            <person name="Fujino Y."/>
            <person name="Kuhara S."/>
            <person name="Ohshima T."/>
            <person name="Ogata S."/>
            <person name="Doi K."/>
        </authorList>
    </citation>
    <scope>NUCLEOTIDE SEQUENCE [LARGE SCALE GENOMIC DNA]</scope>
    <source>
        <strain evidence="2">ATCC14921</strain>
    </source>
</reference>
<evidence type="ECO:0000313" key="3">
    <source>
        <dbReference type="Proteomes" id="UP000053859"/>
    </source>
</evidence>
<evidence type="ECO:0000313" key="2">
    <source>
        <dbReference type="EMBL" id="GAP47029.1"/>
    </source>
</evidence>
<sequence length="141" mass="15943">MRMYPERPFRERRLNAGRKLTAESRWGAAHRSGFERGLTGYPVGMSPRYRNGANQAGTIIAVVADIMALILGLWILMYLLDANRANDFVQFIHDAARWLAGWSHDLFTFDEAWARVVAGYGLAAVVYLFVGHAIANRAHRH</sequence>
<accession>A0A0K8PI05</accession>
<protein>
    <submittedName>
        <fullName evidence="2">Membrane protein</fullName>
    </submittedName>
</protein>
<name>A0A0K8PI05_STRAJ</name>
<keyword evidence="1" id="KW-1133">Transmembrane helix</keyword>
<organism evidence="2 3">
    <name type="scientific">Streptomyces azureus</name>
    <dbReference type="NCBI Taxonomy" id="146537"/>
    <lineage>
        <taxon>Bacteria</taxon>
        <taxon>Bacillati</taxon>
        <taxon>Actinomycetota</taxon>
        <taxon>Actinomycetes</taxon>
        <taxon>Kitasatosporales</taxon>
        <taxon>Streptomycetaceae</taxon>
        <taxon>Streptomyces</taxon>
    </lineage>
</organism>
<keyword evidence="1" id="KW-0812">Transmembrane</keyword>
<keyword evidence="3" id="KW-1185">Reference proteome</keyword>
<feature type="transmembrane region" description="Helical" evidence="1">
    <location>
        <begin position="56"/>
        <end position="80"/>
    </location>
</feature>
<gene>
    <name evidence="2" type="ORF">SAZU_1766</name>
</gene>
<keyword evidence="1" id="KW-0472">Membrane</keyword>
<dbReference type="Proteomes" id="UP000053859">
    <property type="component" value="Unassembled WGS sequence"/>
</dbReference>
<proteinExistence type="predicted"/>
<dbReference type="EMBL" id="DF968224">
    <property type="protein sequence ID" value="GAP47029.1"/>
    <property type="molecule type" value="Genomic_DNA"/>
</dbReference>